<proteinExistence type="predicted"/>
<dbReference type="PANTHER" id="PTHR30024">
    <property type="entry name" value="ALIPHATIC SULFONATES-BINDING PROTEIN-RELATED"/>
    <property type="match status" value="1"/>
</dbReference>
<feature type="signal peptide" evidence="1">
    <location>
        <begin position="1"/>
        <end position="26"/>
    </location>
</feature>
<comment type="caution">
    <text evidence="2">The sequence shown here is derived from an EMBL/GenBank/DDBJ whole genome shotgun (WGS) entry which is preliminary data.</text>
</comment>
<keyword evidence="1" id="KW-0732">Signal</keyword>
<name>A0ABT1LBA6_9HYPH</name>
<dbReference type="Pfam" id="PF13379">
    <property type="entry name" value="NMT1_2"/>
    <property type="match status" value="1"/>
</dbReference>
<dbReference type="SUPFAM" id="SSF53850">
    <property type="entry name" value="Periplasmic binding protein-like II"/>
    <property type="match status" value="1"/>
</dbReference>
<keyword evidence="3" id="KW-1185">Reference proteome</keyword>
<dbReference type="Gene3D" id="3.40.190.10">
    <property type="entry name" value="Periplasmic binding protein-like II"/>
    <property type="match status" value="2"/>
</dbReference>
<dbReference type="RefSeq" id="WP_254740996.1">
    <property type="nucleotide sequence ID" value="NZ_JANCLU010000007.1"/>
</dbReference>
<protein>
    <submittedName>
        <fullName evidence="2">ABC transporter substrate-binding protein</fullName>
    </submittedName>
</protein>
<evidence type="ECO:0000313" key="2">
    <source>
        <dbReference type="EMBL" id="MCP8938770.1"/>
    </source>
</evidence>
<dbReference type="Proteomes" id="UP001205890">
    <property type="component" value="Unassembled WGS sequence"/>
</dbReference>
<dbReference type="EMBL" id="JANCLU010000007">
    <property type="protein sequence ID" value="MCP8938770.1"/>
    <property type="molecule type" value="Genomic_DNA"/>
</dbReference>
<evidence type="ECO:0000313" key="3">
    <source>
        <dbReference type="Proteomes" id="UP001205890"/>
    </source>
</evidence>
<accession>A0ABT1LBA6</accession>
<sequence>MIIDRRTLMMSTAGLVLAAGARPASAQGAVAVRVGFVPVIGASALYVMQASGMAEKDGLKLALTKFDSGPNAIQALASGTLDIMVIGVSPIAVAKSKGIDVSVAASGAYGGSAFAAGPALDKAFKEAGGDPAKAFAAFRAANGRPAKLGTLPPGGVPTVALHHWLWKVGKVDKADVQIVAMGIEAVQQAMLTGAVDGGTLLEPSVTIVTDRDPRIKRIAVATEMFPQIPGVVIAVSGAFLKAQPDAAERFVAQAIRATELIKSAPDKAAPYVNAVLGGGLVSESLMAAALKSPAVKFETDPRVTAAATAELLAYQVELGDFPAAPKTEGLFDMALYERAAKRAAAN</sequence>
<dbReference type="InterPro" id="IPR006311">
    <property type="entry name" value="TAT_signal"/>
</dbReference>
<reference evidence="2 3" key="1">
    <citation type="submission" date="2022-07" db="EMBL/GenBank/DDBJ databases">
        <authorList>
            <person name="Li W.-J."/>
            <person name="Deng Q.-Q."/>
        </authorList>
    </citation>
    <scope>NUCLEOTIDE SEQUENCE [LARGE SCALE GENOMIC DNA]</scope>
    <source>
        <strain evidence="2 3">SYSU M60028</strain>
    </source>
</reference>
<feature type="chain" id="PRO_5045130902" evidence="1">
    <location>
        <begin position="27"/>
        <end position="346"/>
    </location>
</feature>
<dbReference type="PROSITE" id="PS51318">
    <property type="entry name" value="TAT"/>
    <property type="match status" value="1"/>
</dbReference>
<gene>
    <name evidence="2" type="ORF">NK718_09615</name>
</gene>
<organism evidence="2 3">
    <name type="scientific">Alsobacter ponti</name>
    <dbReference type="NCBI Taxonomy" id="2962936"/>
    <lineage>
        <taxon>Bacteria</taxon>
        <taxon>Pseudomonadati</taxon>
        <taxon>Pseudomonadota</taxon>
        <taxon>Alphaproteobacteria</taxon>
        <taxon>Hyphomicrobiales</taxon>
        <taxon>Alsobacteraceae</taxon>
        <taxon>Alsobacter</taxon>
    </lineage>
</organism>
<evidence type="ECO:0000256" key="1">
    <source>
        <dbReference type="SAM" id="SignalP"/>
    </source>
</evidence>